<dbReference type="HOGENOM" id="CLU_2192239_0_0_5"/>
<dbReference type="Proteomes" id="UP000028926">
    <property type="component" value="Chromosome"/>
</dbReference>
<keyword evidence="3" id="KW-1185">Reference proteome</keyword>
<name>A0A077AUE3_9PROT</name>
<reference evidence="2 3" key="1">
    <citation type="submission" date="2014-07" db="EMBL/GenBank/DDBJ databases">
        <title>Comparative genomic insights into amoeba endosymbionts belonging to the families of Holosporaceae and Candidatus Midichloriaceae within Rickettsiales.</title>
        <authorList>
            <person name="Wang Z."/>
            <person name="Wu M."/>
        </authorList>
    </citation>
    <scope>NUCLEOTIDE SEQUENCE [LARGE SCALE GENOMIC DNA]</scope>
    <source>
        <strain evidence="2">PRA3</strain>
    </source>
</reference>
<dbReference type="AlphaFoldDB" id="A0A077AUE3"/>
<keyword evidence="1" id="KW-0812">Transmembrane</keyword>
<dbReference type="EMBL" id="CP008941">
    <property type="protein sequence ID" value="AIK95654.1"/>
    <property type="molecule type" value="Genomic_DNA"/>
</dbReference>
<evidence type="ECO:0000313" key="2">
    <source>
        <dbReference type="EMBL" id="AIK95654.1"/>
    </source>
</evidence>
<dbReference type="eggNOG" id="ENOG503021D">
    <property type="taxonomic scope" value="Bacteria"/>
</dbReference>
<keyword evidence="1" id="KW-0472">Membrane</keyword>
<dbReference type="KEGG" id="paca:ID47_01215"/>
<gene>
    <name evidence="2" type="ORF">ID47_01215</name>
</gene>
<feature type="transmembrane region" description="Helical" evidence="1">
    <location>
        <begin position="51"/>
        <end position="68"/>
    </location>
</feature>
<evidence type="ECO:0000313" key="3">
    <source>
        <dbReference type="Proteomes" id="UP000028926"/>
    </source>
</evidence>
<feature type="transmembrane region" description="Helical" evidence="1">
    <location>
        <begin position="26"/>
        <end position="45"/>
    </location>
</feature>
<sequence>MEKDQNTLLPSEENIYWTYTKIALKFWWRHFFVIPIIPILLLAFVRLDLTAVLASIFAIMFFAIFDDLKCNYKKRNPIDINSCLRFENVSLQERDYWNATLGGTPAYANNVSLQK</sequence>
<dbReference type="OrthoDB" id="9957879at2"/>
<protein>
    <submittedName>
        <fullName evidence="2">Uncharacterized protein</fullName>
    </submittedName>
</protein>
<accession>A0A077AUE3</accession>
<dbReference type="RefSeq" id="WP_038462935.1">
    <property type="nucleotide sequence ID" value="NZ_CP008941.1"/>
</dbReference>
<evidence type="ECO:0000256" key="1">
    <source>
        <dbReference type="SAM" id="Phobius"/>
    </source>
</evidence>
<organism evidence="2 3">
    <name type="scientific">Candidatus Odyssella acanthamoebae</name>
    <dbReference type="NCBI Taxonomy" id="91604"/>
    <lineage>
        <taxon>Bacteria</taxon>
        <taxon>Pseudomonadati</taxon>
        <taxon>Pseudomonadota</taxon>
        <taxon>Alphaproteobacteria</taxon>
        <taxon>Holosporales</taxon>
        <taxon>Candidatus Paracaedibacteraceae</taxon>
        <taxon>Candidatus Odyssella</taxon>
    </lineage>
</organism>
<proteinExistence type="predicted"/>
<keyword evidence="1" id="KW-1133">Transmembrane helix</keyword>